<proteinExistence type="predicted"/>
<keyword evidence="1" id="KW-0732">Signal</keyword>
<dbReference type="Proteomes" id="UP000019373">
    <property type="component" value="Unassembled WGS sequence"/>
</dbReference>
<dbReference type="RefSeq" id="XP_007804000.1">
    <property type="nucleotide sequence ID" value="XM_007805809.1"/>
</dbReference>
<dbReference type="HOGENOM" id="CLU_102253_0_0_1"/>
<dbReference type="GeneID" id="19242477"/>
<feature type="chain" id="PRO_5004612255" evidence="1">
    <location>
        <begin position="21"/>
        <end position="192"/>
    </location>
</feature>
<organism evidence="2 3">
    <name type="scientific">Endocarpon pusillum (strain Z07020 / HMAS-L-300199)</name>
    <name type="common">Lichen-forming fungus</name>
    <dbReference type="NCBI Taxonomy" id="1263415"/>
    <lineage>
        <taxon>Eukaryota</taxon>
        <taxon>Fungi</taxon>
        <taxon>Dikarya</taxon>
        <taxon>Ascomycota</taxon>
        <taxon>Pezizomycotina</taxon>
        <taxon>Eurotiomycetes</taxon>
        <taxon>Chaetothyriomycetidae</taxon>
        <taxon>Verrucariales</taxon>
        <taxon>Verrucariaceae</taxon>
        <taxon>Endocarpon</taxon>
    </lineage>
</organism>
<gene>
    <name evidence="2" type="ORF">EPUS_07595</name>
</gene>
<dbReference type="AlphaFoldDB" id="U1HJD3"/>
<dbReference type="OrthoDB" id="5356630at2759"/>
<evidence type="ECO:0000256" key="1">
    <source>
        <dbReference type="SAM" id="SignalP"/>
    </source>
</evidence>
<accession>U1HJD3</accession>
<dbReference type="OMA" id="TAPTDCK"/>
<dbReference type="EMBL" id="KE721326">
    <property type="protein sequence ID" value="ERF70330.1"/>
    <property type="molecule type" value="Genomic_DNA"/>
</dbReference>
<sequence>MKLHTATAFLVAVFARSTLATPIPGALQRRQITELYPDVTSQYNVGTGAIDYDIGVGLISKSPTNGGQDITTLVTFDIPAAWSSYNTCRIVFTSAATSSVSGSGRADAFLSLAPATASTASWPPGNLRDIHVGRLLAVPGAEATWEQSYVGPDIPCAELAGEVYGGELVGVYDTDYITWTPGTDGIKIVVVD</sequence>
<name>U1HJD3_ENDPU</name>
<dbReference type="eggNOG" id="ENOG502SUA7">
    <property type="taxonomic scope" value="Eukaryota"/>
</dbReference>
<keyword evidence="3" id="KW-1185">Reference proteome</keyword>
<feature type="signal peptide" evidence="1">
    <location>
        <begin position="1"/>
        <end position="20"/>
    </location>
</feature>
<evidence type="ECO:0000313" key="3">
    <source>
        <dbReference type="Proteomes" id="UP000019373"/>
    </source>
</evidence>
<protein>
    <submittedName>
        <fullName evidence="2">Uncharacterized protein</fullName>
    </submittedName>
</protein>
<evidence type="ECO:0000313" key="2">
    <source>
        <dbReference type="EMBL" id="ERF70330.1"/>
    </source>
</evidence>
<reference evidence="3" key="1">
    <citation type="journal article" date="2014" name="BMC Genomics">
        <title>Genome characteristics reveal the impact of lichenization on lichen-forming fungus Endocarpon pusillum Hedwig (Verrucariales, Ascomycota).</title>
        <authorList>
            <person name="Wang Y.-Y."/>
            <person name="Liu B."/>
            <person name="Zhang X.-Y."/>
            <person name="Zhou Q.-M."/>
            <person name="Zhang T."/>
            <person name="Li H."/>
            <person name="Yu Y.-F."/>
            <person name="Zhang X.-L."/>
            <person name="Hao X.-Y."/>
            <person name="Wang M."/>
            <person name="Wang L."/>
            <person name="Wei J.-C."/>
        </authorList>
    </citation>
    <scope>NUCLEOTIDE SEQUENCE [LARGE SCALE GENOMIC DNA]</scope>
    <source>
        <strain evidence="3">Z07020 / HMAS-L-300199</strain>
    </source>
</reference>